<organism evidence="2 3">
    <name type="scientific">Nitrincola tibetensis</name>
    <dbReference type="NCBI Taxonomy" id="2219697"/>
    <lineage>
        <taxon>Bacteria</taxon>
        <taxon>Pseudomonadati</taxon>
        <taxon>Pseudomonadota</taxon>
        <taxon>Gammaproteobacteria</taxon>
        <taxon>Oceanospirillales</taxon>
        <taxon>Oceanospirillaceae</taxon>
        <taxon>Nitrincola</taxon>
    </lineage>
</organism>
<comment type="caution">
    <text evidence="2">The sequence shown here is derived from an EMBL/GenBank/DDBJ whole genome shotgun (WGS) entry which is preliminary data.</text>
</comment>
<dbReference type="Pfam" id="PF02254">
    <property type="entry name" value="TrkA_N"/>
    <property type="match status" value="1"/>
</dbReference>
<dbReference type="OrthoDB" id="9776294at2"/>
<dbReference type="AlphaFoldDB" id="A0A364NPK2"/>
<dbReference type="InterPro" id="IPR003148">
    <property type="entry name" value="RCK_N"/>
</dbReference>
<reference evidence="2 3" key="1">
    <citation type="submission" date="2018-06" db="EMBL/GenBank/DDBJ databases">
        <title>Nitrincola tibetense sp. nov., isolated from Lake XuguoCo on Tibetan Plateau.</title>
        <authorList>
            <person name="Xing P."/>
        </authorList>
    </citation>
    <scope>NUCLEOTIDE SEQUENCE [LARGE SCALE GENOMIC DNA]</scope>
    <source>
        <strain evidence="3">xg18</strain>
    </source>
</reference>
<dbReference type="PROSITE" id="PS51201">
    <property type="entry name" value="RCK_N"/>
    <property type="match status" value="1"/>
</dbReference>
<evidence type="ECO:0000259" key="1">
    <source>
        <dbReference type="PROSITE" id="PS51201"/>
    </source>
</evidence>
<dbReference type="Gene3D" id="3.40.50.720">
    <property type="entry name" value="NAD(P)-binding Rossmann-like Domain"/>
    <property type="match status" value="1"/>
</dbReference>
<dbReference type="SUPFAM" id="SSF51735">
    <property type="entry name" value="NAD(P)-binding Rossmann-fold domains"/>
    <property type="match status" value="1"/>
</dbReference>
<gene>
    <name evidence="2" type="ORF">DN062_05540</name>
</gene>
<dbReference type="EMBL" id="QKRX01000003">
    <property type="protein sequence ID" value="RAU18940.1"/>
    <property type="molecule type" value="Genomic_DNA"/>
</dbReference>
<dbReference type="GO" id="GO:0006813">
    <property type="term" value="P:potassium ion transport"/>
    <property type="evidence" value="ECO:0007669"/>
    <property type="project" value="InterPro"/>
</dbReference>
<evidence type="ECO:0000313" key="2">
    <source>
        <dbReference type="EMBL" id="RAU18940.1"/>
    </source>
</evidence>
<name>A0A364NPK2_9GAMM</name>
<dbReference type="Proteomes" id="UP000250744">
    <property type="component" value="Unassembled WGS sequence"/>
</dbReference>
<dbReference type="InterPro" id="IPR050721">
    <property type="entry name" value="Trk_Ktr_HKT_K-transport"/>
</dbReference>
<dbReference type="InterPro" id="IPR036291">
    <property type="entry name" value="NAD(P)-bd_dom_sf"/>
</dbReference>
<proteinExistence type="predicted"/>
<dbReference type="PANTHER" id="PTHR43833:SF7">
    <property type="entry name" value="KTR SYSTEM POTASSIUM UPTAKE PROTEIN C"/>
    <property type="match status" value="1"/>
</dbReference>
<sequence length="222" mass="25112">MHTMKRNRIAVIGLGRFGQALATEAQKNSIEVLAIDRNESLVNDIADQVSEAIIADCTNPKAISAIDWQQFSTVIVAIGSDIKNSMMAVILLQEAGVKNLWCKVQDRYHAALVSRMGVQKVISPEEEMGRRAGRHLRHPDMLQQMQLTENQYVAEIKIVNIVEQRSFMSTIKSQDLILLAIKLKKQTEFEMAREIPSRFYPGDKVLVMSRTREGFTWPTLLS</sequence>
<dbReference type="PANTHER" id="PTHR43833">
    <property type="entry name" value="POTASSIUM CHANNEL PROTEIN 2-RELATED-RELATED"/>
    <property type="match status" value="1"/>
</dbReference>
<protein>
    <submittedName>
        <fullName evidence="2">TrkA family potassium uptake protein</fullName>
    </submittedName>
</protein>
<evidence type="ECO:0000313" key="3">
    <source>
        <dbReference type="Proteomes" id="UP000250744"/>
    </source>
</evidence>
<keyword evidence="3" id="KW-1185">Reference proteome</keyword>
<accession>A0A364NPK2</accession>
<feature type="domain" description="RCK N-terminal" evidence="1">
    <location>
        <begin position="6"/>
        <end position="122"/>
    </location>
</feature>